<protein>
    <recommendedName>
        <fullName evidence="2">XAC0095-like domain-containing protein</fullName>
    </recommendedName>
</protein>
<dbReference type="Pfam" id="PF26642">
    <property type="entry name" value="XAC0095_dom"/>
    <property type="match status" value="1"/>
</dbReference>
<dbReference type="Proteomes" id="UP000623958">
    <property type="component" value="Unassembled WGS sequence"/>
</dbReference>
<gene>
    <name evidence="3" type="ORF">GCM10009090_33150</name>
</gene>
<feature type="region of interest" description="Disordered" evidence="1">
    <location>
        <begin position="82"/>
        <end position="110"/>
    </location>
</feature>
<evidence type="ECO:0000313" key="4">
    <source>
        <dbReference type="Proteomes" id="UP000623958"/>
    </source>
</evidence>
<keyword evidence="4" id="KW-1185">Reference proteome</keyword>
<dbReference type="AlphaFoldDB" id="A0A919FAX2"/>
<evidence type="ECO:0000313" key="3">
    <source>
        <dbReference type="EMBL" id="GHH59249.1"/>
    </source>
</evidence>
<feature type="compositionally biased region" description="Acidic residues" evidence="1">
    <location>
        <begin position="92"/>
        <end position="108"/>
    </location>
</feature>
<name>A0A919FAX2_9XANT</name>
<reference evidence="3" key="2">
    <citation type="submission" date="2020-09" db="EMBL/GenBank/DDBJ databases">
        <authorList>
            <person name="Sun Q."/>
            <person name="Ohkuma M."/>
        </authorList>
    </citation>
    <scope>NUCLEOTIDE SEQUENCE</scope>
    <source>
        <strain evidence="3">JCM 13306</strain>
    </source>
</reference>
<dbReference type="RefSeq" id="WP_434029894.1">
    <property type="nucleotide sequence ID" value="NZ_BNBA01000036.1"/>
</dbReference>
<evidence type="ECO:0000256" key="1">
    <source>
        <dbReference type="SAM" id="MobiDB-lite"/>
    </source>
</evidence>
<dbReference type="InterPro" id="IPR058099">
    <property type="entry name" value="T3SS_XAC0095_dom"/>
</dbReference>
<feature type="domain" description="XAC0095-like" evidence="2">
    <location>
        <begin position="11"/>
        <end position="78"/>
    </location>
</feature>
<accession>A0A919FAX2</accession>
<evidence type="ECO:0000259" key="2">
    <source>
        <dbReference type="Pfam" id="PF26642"/>
    </source>
</evidence>
<sequence length="212" mass="23945">MSEHAFDDRDMPGYFLPEDSQFRLVKLSDYIKFLERLAQPRSAREKHEAIPEVRMDELAFCMELLAEQVDLVLDEVSWPARRTDRKSKAERDDAEEDESEEAVEEEPDEKASAVDFAFGLTMDQFDTLNCLVQTISAHGDVVSVSDTATFAKHTLPQTGHAIFGATEIMQGLLNQIEAQPLRNDARRRSGVSEERAVYAVTRGESSHSVPMH</sequence>
<proteinExistence type="predicted"/>
<reference evidence="3" key="1">
    <citation type="journal article" date="2014" name="Int. J. Syst. Evol. Microbiol.">
        <title>Complete genome sequence of Corynebacterium casei LMG S-19264T (=DSM 44701T), isolated from a smear-ripened cheese.</title>
        <authorList>
            <consortium name="US DOE Joint Genome Institute (JGI-PGF)"/>
            <person name="Walter F."/>
            <person name="Albersmeier A."/>
            <person name="Kalinowski J."/>
            <person name="Ruckert C."/>
        </authorList>
    </citation>
    <scope>NUCLEOTIDE SEQUENCE</scope>
    <source>
        <strain evidence="3">JCM 13306</strain>
    </source>
</reference>
<comment type="caution">
    <text evidence="3">The sequence shown here is derived from an EMBL/GenBank/DDBJ whole genome shotgun (WGS) entry which is preliminary data.</text>
</comment>
<dbReference type="EMBL" id="BNBA01000036">
    <property type="protein sequence ID" value="GHH59249.1"/>
    <property type="molecule type" value="Genomic_DNA"/>
</dbReference>
<dbReference type="NCBIfam" id="NF047335">
    <property type="entry name" value="T3SS_XAC0095"/>
    <property type="match status" value="1"/>
</dbReference>
<organism evidence="3 4">
    <name type="scientific">Xanthomonas boreopolis</name>
    <dbReference type="NCBI Taxonomy" id="86183"/>
    <lineage>
        <taxon>Bacteria</taxon>
        <taxon>Pseudomonadati</taxon>
        <taxon>Pseudomonadota</taxon>
        <taxon>Gammaproteobacteria</taxon>
        <taxon>Lysobacterales</taxon>
        <taxon>Lysobacteraceae</taxon>
        <taxon>Xanthomonas</taxon>
    </lineage>
</organism>